<gene>
    <name evidence="3" type="ORF">ACFO6V_23125</name>
</gene>
<dbReference type="PANTHER" id="PTHR21064:SF6">
    <property type="entry name" value="AMINOGLYCOSIDE PHOSPHOTRANSFERASE DOMAIN-CONTAINING PROTEIN"/>
    <property type="match status" value="1"/>
</dbReference>
<dbReference type="EMBL" id="JBHSFI010000008">
    <property type="protein sequence ID" value="MFC4631158.1"/>
    <property type="molecule type" value="Genomic_DNA"/>
</dbReference>
<feature type="domain" description="Aminoglycoside phosphotransferase" evidence="2">
    <location>
        <begin position="65"/>
        <end position="309"/>
    </location>
</feature>
<evidence type="ECO:0000313" key="4">
    <source>
        <dbReference type="Proteomes" id="UP001596011"/>
    </source>
</evidence>
<dbReference type="InterPro" id="IPR011009">
    <property type="entry name" value="Kinase-like_dom_sf"/>
</dbReference>
<dbReference type="RefSeq" id="WP_377140014.1">
    <property type="nucleotide sequence ID" value="NZ_JBHSFI010000008.1"/>
</dbReference>
<dbReference type="SUPFAM" id="SSF56112">
    <property type="entry name" value="Protein kinase-like (PK-like)"/>
    <property type="match status" value="1"/>
</dbReference>
<dbReference type="InterPro" id="IPR002575">
    <property type="entry name" value="Aminoglycoside_PTrfase"/>
</dbReference>
<organism evidence="3 4">
    <name type="scientific">Promicromonospora alba</name>
    <dbReference type="NCBI Taxonomy" id="1616110"/>
    <lineage>
        <taxon>Bacteria</taxon>
        <taxon>Bacillati</taxon>
        <taxon>Actinomycetota</taxon>
        <taxon>Actinomycetes</taxon>
        <taxon>Micrococcales</taxon>
        <taxon>Promicromonosporaceae</taxon>
        <taxon>Promicromonospora</taxon>
    </lineage>
</organism>
<evidence type="ECO:0000313" key="3">
    <source>
        <dbReference type="EMBL" id="MFC4631158.1"/>
    </source>
</evidence>
<name>A0ABV9HNM7_9MICO</name>
<protein>
    <submittedName>
        <fullName evidence="3">Phosphotransferase enzyme family protein</fullName>
    </submittedName>
</protein>
<dbReference type="InterPro" id="IPR050249">
    <property type="entry name" value="Pseudomonas-type_ThrB"/>
</dbReference>
<reference evidence="4" key="1">
    <citation type="journal article" date="2019" name="Int. J. Syst. Evol. Microbiol.">
        <title>The Global Catalogue of Microorganisms (GCM) 10K type strain sequencing project: providing services to taxonomists for standard genome sequencing and annotation.</title>
        <authorList>
            <consortium name="The Broad Institute Genomics Platform"/>
            <consortium name="The Broad Institute Genome Sequencing Center for Infectious Disease"/>
            <person name="Wu L."/>
            <person name="Ma J."/>
        </authorList>
    </citation>
    <scope>NUCLEOTIDE SEQUENCE [LARGE SCALE GENOMIC DNA]</scope>
    <source>
        <strain evidence="4">CCUG 42722</strain>
    </source>
</reference>
<comment type="similarity">
    <text evidence="1">Belongs to the pseudomonas-type ThrB family.</text>
</comment>
<dbReference type="Pfam" id="PF01636">
    <property type="entry name" value="APH"/>
    <property type="match status" value="1"/>
</dbReference>
<keyword evidence="4" id="KW-1185">Reference proteome</keyword>
<comment type="caution">
    <text evidence="3">The sequence shown here is derived from an EMBL/GenBank/DDBJ whole genome shotgun (WGS) entry which is preliminary data.</text>
</comment>
<sequence length="373" mass="39777">MPATAAAQSASGPQPPTPPAALAAFDALVPGDLAPGWLRDGVTESWQFGQAPGGEVAMRLITVSENATFLVTADGEPAAVVRVARPGYLAGADAFESEVAWVAALAADGVCQVPAALRTRSGTFCAALASDDGADWWCVAYGYVSGRILEDLFSDAGSDAGGAAADPTSYYREIGAINARLHEHALTWAPPADFARHSWDVPDMLGPTARWGRWEDAVDDATERTLLEEAQAAALEVVARAPRDTAAWGLVHADLRPSNIMIQGESLTVIDFDDCGHTWFQYDFAAALSFLEHTPEAPTMAVEWLAGYTSVRPLTRDAVELGCALSMVRRLQMLGWTTTHRADALPPDLWSAQVPGTLEVAESYLRNPTWLLA</sequence>
<evidence type="ECO:0000256" key="1">
    <source>
        <dbReference type="ARBA" id="ARBA00038240"/>
    </source>
</evidence>
<accession>A0ABV9HNM7</accession>
<evidence type="ECO:0000259" key="2">
    <source>
        <dbReference type="Pfam" id="PF01636"/>
    </source>
</evidence>
<dbReference type="Proteomes" id="UP001596011">
    <property type="component" value="Unassembled WGS sequence"/>
</dbReference>
<dbReference type="Gene3D" id="3.90.1200.10">
    <property type="match status" value="1"/>
</dbReference>
<dbReference type="PANTHER" id="PTHR21064">
    <property type="entry name" value="AMINOGLYCOSIDE PHOSPHOTRANSFERASE DOMAIN-CONTAINING PROTEIN-RELATED"/>
    <property type="match status" value="1"/>
</dbReference>
<proteinExistence type="inferred from homology"/>